<protein>
    <submittedName>
        <fullName evidence="3">Uncharacterized protein</fullName>
    </submittedName>
</protein>
<feature type="compositionally biased region" description="Polar residues" evidence="1">
    <location>
        <begin position="56"/>
        <end position="74"/>
    </location>
</feature>
<feature type="signal peptide" evidence="2">
    <location>
        <begin position="1"/>
        <end position="18"/>
    </location>
</feature>
<organism evidence="3 4">
    <name type="scientific">Vanilla planifolia</name>
    <name type="common">Vanilla</name>
    <dbReference type="NCBI Taxonomy" id="51239"/>
    <lineage>
        <taxon>Eukaryota</taxon>
        <taxon>Viridiplantae</taxon>
        <taxon>Streptophyta</taxon>
        <taxon>Embryophyta</taxon>
        <taxon>Tracheophyta</taxon>
        <taxon>Spermatophyta</taxon>
        <taxon>Magnoliopsida</taxon>
        <taxon>Liliopsida</taxon>
        <taxon>Asparagales</taxon>
        <taxon>Orchidaceae</taxon>
        <taxon>Vanilloideae</taxon>
        <taxon>Vanilleae</taxon>
        <taxon>Vanilla</taxon>
    </lineage>
</organism>
<keyword evidence="2" id="KW-0732">Signal</keyword>
<name>A0A835UJ76_VANPL</name>
<evidence type="ECO:0000256" key="2">
    <source>
        <dbReference type="SAM" id="SignalP"/>
    </source>
</evidence>
<dbReference type="EMBL" id="JADCNM010000011">
    <property type="protein sequence ID" value="KAG0462730.1"/>
    <property type="molecule type" value="Genomic_DNA"/>
</dbReference>
<proteinExistence type="predicted"/>
<evidence type="ECO:0000313" key="4">
    <source>
        <dbReference type="Proteomes" id="UP000639772"/>
    </source>
</evidence>
<evidence type="ECO:0000313" key="3">
    <source>
        <dbReference type="EMBL" id="KAG0462730.1"/>
    </source>
</evidence>
<dbReference type="AlphaFoldDB" id="A0A835UJ76"/>
<reference evidence="3 4" key="1">
    <citation type="journal article" date="2020" name="Nat. Food">
        <title>A phased Vanilla planifolia genome enables genetic improvement of flavour and production.</title>
        <authorList>
            <person name="Hasing T."/>
            <person name="Tang H."/>
            <person name="Brym M."/>
            <person name="Khazi F."/>
            <person name="Huang T."/>
            <person name="Chambers A.H."/>
        </authorList>
    </citation>
    <scope>NUCLEOTIDE SEQUENCE [LARGE SCALE GENOMIC DNA]</scope>
    <source>
        <tissue evidence="3">Leaf</tissue>
    </source>
</reference>
<sequence>MWHKKASGFCPFLVYSLAMESFISEEYVIKRLEMKKRQKRSSPPLLVSVDLGSSSMREDVSNASPASSHSTPARSTAMIRIERSAAFDRVLECFSP</sequence>
<feature type="region of interest" description="Disordered" evidence="1">
    <location>
        <begin position="56"/>
        <end position="75"/>
    </location>
</feature>
<gene>
    <name evidence="3" type="ORF">HPP92_021206</name>
</gene>
<accession>A0A835UJ76</accession>
<feature type="chain" id="PRO_5032556925" evidence="2">
    <location>
        <begin position="19"/>
        <end position="96"/>
    </location>
</feature>
<dbReference type="Proteomes" id="UP000639772">
    <property type="component" value="Chromosome 11"/>
</dbReference>
<evidence type="ECO:0000256" key="1">
    <source>
        <dbReference type="SAM" id="MobiDB-lite"/>
    </source>
</evidence>
<comment type="caution">
    <text evidence="3">The sequence shown here is derived from an EMBL/GenBank/DDBJ whole genome shotgun (WGS) entry which is preliminary data.</text>
</comment>